<accession>A0A1G8CSQ3</accession>
<sequence>MKKRIQFLLAVAVFLGACKNQEWEFPDYGTQTVYFAYQSPVRTITLGEDLYDTSLDNLHRCEIMATTGGVYEVKNDVSIGVAVDNTLASNLTFGGAENVVAMPANYYSLQGGSITIPKGKITGGVQVQLTDAFFADPLALKNTYVIPLRMTSVQNADKVLEAKNYTLYAIKYINPWHGYYLRRGKDVISGKNGNTSLNKTISRHMTFVESDEVNQVVTTSLKSNTFNAVFKDKDNRNITCKLLLTFDNSGNCTVAAADNTFTANGNGKFIKRGEKNSWGNTDRDALYLNYNIDLSDMSVATTDTLVMRNRGVTMETFNPVKK</sequence>
<dbReference type="InterPro" id="IPR040580">
    <property type="entry name" value="DUF5627"/>
</dbReference>
<dbReference type="PROSITE" id="PS51257">
    <property type="entry name" value="PROKAR_LIPOPROTEIN"/>
    <property type="match status" value="1"/>
</dbReference>
<dbReference type="STRING" id="405671.SAMN05421827_12619"/>
<keyword evidence="4" id="KW-1185">Reference proteome</keyword>
<dbReference type="RefSeq" id="WP_090503882.1">
    <property type="nucleotide sequence ID" value="NZ_FNCH01000026.1"/>
</dbReference>
<evidence type="ECO:0000259" key="2">
    <source>
        <dbReference type="Pfam" id="PF18620"/>
    </source>
</evidence>
<feature type="domain" description="DUF5627" evidence="2">
    <location>
        <begin position="175"/>
        <end position="311"/>
    </location>
</feature>
<evidence type="ECO:0000259" key="1">
    <source>
        <dbReference type="Pfam" id="PF08522"/>
    </source>
</evidence>
<organism evidence="3 4">
    <name type="scientific">Pedobacter terrae</name>
    <dbReference type="NCBI Taxonomy" id="405671"/>
    <lineage>
        <taxon>Bacteria</taxon>
        <taxon>Pseudomonadati</taxon>
        <taxon>Bacteroidota</taxon>
        <taxon>Sphingobacteriia</taxon>
        <taxon>Sphingobacteriales</taxon>
        <taxon>Sphingobacteriaceae</taxon>
        <taxon>Pedobacter</taxon>
    </lineage>
</organism>
<name>A0A1G8CSQ3_9SPHI</name>
<dbReference type="Gene3D" id="2.40.128.420">
    <property type="match status" value="1"/>
</dbReference>
<evidence type="ECO:0008006" key="5">
    <source>
        <dbReference type="Google" id="ProtNLM"/>
    </source>
</evidence>
<dbReference type="Gene3D" id="2.60.40.1740">
    <property type="entry name" value="hypothetical protein (bacova_03559)"/>
    <property type="match status" value="1"/>
</dbReference>
<dbReference type="OrthoDB" id="1041979at2"/>
<evidence type="ECO:0000313" key="3">
    <source>
        <dbReference type="EMBL" id="SDH48199.1"/>
    </source>
</evidence>
<protein>
    <recommendedName>
        <fullName evidence="5">Adhesin</fullName>
    </recommendedName>
</protein>
<reference evidence="4" key="1">
    <citation type="submission" date="2016-10" db="EMBL/GenBank/DDBJ databases">
        <authorList>
            <person name="Varghese N."/>
            <person name="Submissions S."/>
        </authorList>
    </citation>
    <scope>NUCLEOTIDE SEQUENCE [LARGE SCALE GENOMIC DNA]</scope>
    <source>
        <strain evidence="4">DSM 17933</strain>
    </source>
</reference>
<dbReference type="Pfam" id="PF08522">
    <property type="entry name" value="BT_3987-like_N"/>
    <property type="match status" value="1"/>
</dbReference>
<gene>
    <name evidence="3" type="ORF">SAMN05421827_12619</name>
</gene>
<dbReference type="Proteomes" id="UP000199643">
    <property type="component" value="Unassembled WGS sequence"/>
</dbReference>
<dbReference type="AlphaFoldDB" id="A0A1G8CSQ3"/>
<feature type="domain" description="BT-3987-like N-terminal" evidence="1">
    <location>
        <begin position="31"/>
        <end position="156"/>
    </location>
</feature>
<dbReference type="InterPro" id="IPR013728">
    <property type="entry name" value="BT_3987-like_N"/>
</dbReference>
<proteinExistence type="predicted"/>
<dbReference type="EMBL" id="FNCH01000026">
    <property type="protein sequence ID" value="SDH48199.1"/>
    <property type="molecule type" value="Genomic_DNA"/>
</dbReference>
<evidence type="ECO:0000313" key="4">
    <source>
        <dbReference type="Proteomes" id="UP000199643"/>
    </source>
</evidence>
<dbReference type="Pfam" id="PF18620">
    <property type="entry name" value="DUF5627"/>
    <property type="match status" value="1"/>
</dbReference>